<protein>
    <recommendedName>
        <fullName evidence="2">cyclic-guanylate-specific phosphodiesterase</fullName>
        <ecNumber evidence="2">3.1.4.52</ecNumber>
    </recommendedName>
</protein>
<dbReference type="Gene3D" id="3.30.450.20">
    <property type="entry name" value="PAS domain"/>
    <property type="match status" value="2"/>
</dbReference>
<dbReference type="FunFam" id="3.20.20.450:FF:000001">
    <property type="entry name" value="Cyclic di-GMP phosphodiesterase yahA"/>
    <property type="match status" value="1"/>
</dbReference>
<feature type="domain" description="PAS" evidence="5">
    <location>
        <begin position="1"/>
        <end position="42"/>
    </location>
</feature>
<dbReference type="EC" id="3.1.4.52" evidence="2"/>
<dbReference type="PROSITE" id="PS50883">
    <property type="entry name" value="EAL"/>
    <property type="match status" value="1"/>
</dbReference>
<evidence type="ECO:0000259" key="6">
    <source>
        <dbReference type="PROSITE" id="PS50883"/>
    </source>
</evidence>
<dbReference type="Pfam" id="PF13188">
    <property type="entry name" value="PAS_8"/>
    <property type="match status" value="1"/>
</dbReference>
<evidence type="ECO:0000259" key="5">
    <source>
        <dbReference type="PROSITE" id="PS50112"/>
    </source>
</evidence>
<dbReference type="InterPro" id="IPR043128">
    <property type="entry name" value="Rev_trsase/Diguanyl_cyclase"/>
</dbReference>
<reference evidence="8 9" key="2">
    <citation type="journal article" date="2013" name="PLoS ONE">
        <title>INDIGO - INtegrated Data Warehouse of MIcrobial GenOmes with Examples from the Red Sea Extremophiles.</title>
        <authorList>
            <person name="Alam I."/>
            <person name="Antunes A."/>
            <person name="Kamau A.A."/>
            <person name="Ba Alawi W."/>
            <person name="Kalkatawi M."/>
            <person name="Stingl U."/>
            <person name="Bajic V.B."/>
        </authorList>
    </citation>
    <scope>NUCLEOTIDE SEQUENCE [LARGE SCALE GENOMIC DNA]</scope>
    <source>
        <strain evidence="8 9">E1L3A</strain>
    </source>
</reference>
<name>U2FV44_9GAMM</name>
<organism evidence="8 9">
    <name type="scientific">Salinisphaera shabanensis E1L3A</name>
    <dbReference type="NCBI Taxonomy" id="1033802"/>
    <lineage>
        <taxon>Bacteria</taxon>
        <taxon>Pseudomonadati</taxon>
        <taxon>Pseudomonadota</taxon>
        <taxon>Gammaproteobacteria</taxon>
        <taxon>Salinisphaerales</taxon>
        <taxon>Salinisphaeraceae</taxon>
        <taxon>Salinisphaera</taxon>
    </lineage>
</organism>
<dbReference type="Pfam" id="PF13426">
    <property type="entry name" value="PAS_9"/>
    <property type="match status" value="1"/>
</dbReference>
<evidence type="ECO:0000313" key="8">
    <source>
        <dbReference type="EMBL" id="ERJ19794.1"/>
    </source>
</evidence>
<dbReference type="NCBIfam" id="TIGR00254">
    <property type="entry name" value="GGDEF"/>
    <property type="match status" value="1"/>
</dbReference>
<evidence type="ECO:0000313" key="9">
    <source>
        <dbReference type="Proteomes" id="UP000006242"/>
    </source>
</evidence>
<dbReference type="eggNOG" id="COG5001">
    <property type="taxonomic scope" value="Bacteria"/>
</dbReference>
<evidence type="ECO:0000259" key="7">
    <source>
        <dbReference type="PROSITE" id="PS50887"/>
    </source>
</evidence>
<dbReference type="Gene3D" id="3.30.70.270">
    <property type="match status" value="1"/>
</dbReference>
<sequence>MSEYHHLAENSPAALVLVRLNGTIIAANNAACRLLGLYRQQMEQLTVDQWLARPIERTRDALAHIRASSGTYIDVTLRHGEGFEFSAQLSSRVFEHPAHGRVASIVLRFNAALATSGDEDADVAQVALDHIDEAAVLLDSNTRIRALNPAYTRITGYDEAAALGQSLELGAARRGADSWDGLIEAMSPGERWTGEVQNRRRNGELYPAYVKITALAPSEDEAAAQFVVVFRDLSADKAYEARIEYLAHYDTLTGLANRTLIEKRAELARIAVARDGRHLALLFLDLDGFKAVNDSLGHATGDELLRHVADRLRSAVSKTDIVARQGGDEFVILLDSISKPEDAAYVAARIQETLRVPLTLNDQTVFTTASIGISCYPDDSQDLTTLLRNADMAMYRAKRQGHGRYVFYRPEMDANAHWMLQLRNNLHRALDRDELHVYYQPFVDVDSGTVTGIEALLRWQNDELGMVSPVDFIPIAEETGLIIEIGQWVLRAACRELQRLHARGYDHLRVAVNLSARQFRQTDLVAQIADVLAETGLASRYLELEITETVLMEQAGATLDTLHGLHELGVAVALDDFGTGYSSLSYLRRFPITYLKVDKSFVDGIPGEKGDLTITRTIVAMARSLGIRVTAEGVETAAQGKWLRHWNCEEAQGYLYSLPLAADDLEWLLCNHDMLPVSGEIGTLADNQSSVLEE</sequence>
<evidence type="ECO:0000256" key="3">
    <source>
        <dbReference type="ARBA" id="ARBA00022636"/>
    </source>
</evidence>
<evidence type="ECO:0000256" key="2">
    <source>
        <dbReference type="ARBA" id="ARBA00012282"/>
    </source>
</evidence>
<dbReference type="InterPro" id="IPR052155">
    <property type="entry name" value="Biofilm_reg_signaling"/>
</dbReference>
<comment type="catalytic activity">
    <reaction evidence="4">
        <text>3',3'-c-di-GMP + H2O = 5'-phosphoguanylyl(3'-&gt;5')guanosine + H(+)</text>
        <dbReference type="Rhea" id="RHEA:24902"/>
        <dbReference type="ChEBI" id="CHEBI:15377"/>
        <dbReference type="ChEBI" id="CHEBI:15378"/>
        <dbReference type="ChEBI" id="CHEBI:58754"/>
        <dbReference type="ChEBI" id="CHEBI:58805"/>
        <dbReference type="EC" id="3.1.4.52"/>
    </reaction>
    <physiologicalReaction direction="left-to-right" evidence="4">
        <dbReference type="Rhea" id="RHEA:24903"/>
    </physiologicalReaction>
</comment>
<dbReference type="Gene3D" id="3.20.20.450">
    <property type="entry name" value="EAL domain"/>
    <property type="match status" value="1"/>
</dbReference>
<dbReference type="InterPro" id="IPR035919">
    <property type="entry name" value="EAL_sf"/>
</dbReference>
<dbReference type="PANTHER" id="PTHR44757">
    <property type="entry name" value="DIGUANYLATE CYCLASE DGCP"/>
    <property type="match status" value="1"/>
</dbReference>
<dbReference type="InterPro" id="IPR035965">
    <property type="entry name" value="PAS-like_dom_sf"/>
</dbReference>
<proteinExistence type="predicted"/>
<dbReference type="CDD" id="cd00130">
    <property type="entry name" value="PAS"/>
    <property type="match status" value="2"/>
</dbReference>
<dbReference type="SUPFAM" id="SSF55785">
    <property type="entry name" value="PYP-like sensor domain (PAS domain)"/>
    <property type="match status" value="2"/>
</dbReference>
<dbReference type="CDD" id="cd01948">
    <property type="entry name" value="EAL"/>
    <property type="match status" value="1"/>
</dbReference>
<dbReference type="PROSITE" id="PS50887">
    <property type="entry name" value="GGDEF"/>
    <property type="match status" value="1"/>
</dbReference>
<dbReference type="GO" id="GO:0071111">
    <property type="term" value="F:cyclic-guanylate-specific phosphodiesterase activity"/>
    <property type="evidence" value="ECO:0007669"/>
    <property type="project" value="UniProtKB-EC"/>
</dbReference>
<accession>U2FV44</accession>
<dbReference type="GO" id="GO:0071732">
    <property type="term" value="P:cellular response to nitric oxide"/>
    <property type="evidence" value="ECO:0007669"/>
    <property type="project" value="UniProtKB-ARBA"/>
</dbReference>
<dbReference type="SMART" id="SM00267">
    <property type="entry name" value="GGDEF"/>
    <property type="match status" value="1"/>
</dbReference>
<keyword evidence="9" id="KW-1185">Reference proteome</keyword>
<dbReference type="FunFam" id="3.30.70.270:FF:000001">
    <property type="entry name" value="Diguanylate cyclase domain protein"/>
    <property type="match status" value="1"/>
</dbReference>
<feature type="domain" description="GGDEF" evidence="7">
    <location>
        <begin position="277"/>
        <end position="410"/>
    </location>
</feature>
<dbReference type="AlphaFoldDB" id="U2FV44"/>
<evidence type="ECO:0000256" key="1">
    <source>
        <dbReference type="ARBA" id="ARBA00001946"/>
    </source>
</evidence>
<dbReference type="SMART" id="SM00052">
    <property type="entry name" value="EAL"/>
    <property type="match status" value="1"/>
</dbReference>
<dbReference type="Pfam" id="PF00563">
    <property type="entry name" value="EAL"/>
    <property type="match status" value="1"/>
</dbReference>
<dbReference type="CDD" id="cd01949">
    <property type="entry name" value="GGDEF"/>
    <property type="match status" value="1"/>
</dbReference>
<dbReference type="SUPFAM" id="SSF55073">
    <property type="entry name" value="Nucleotide cyclase"/>
    <property type="match status" value="1"/>
</dbReference>
<comment type="cofactor">
    <cofactor evidence="1">
        <name>Mg(2+)</name>
        <dbReference type="ChEBI" id="CHEBI:18420"/>
    </cofactor>
</comment>
<comment type="caution">
    <text evidence="8">The sequence shown here is derived from an EMBL/GenBank/DDBJ whole genome shotgun (WGS) entry which is preliminary data.</text>
</comment>
<dbReference type="InterPro" id="IPR000160">
    <property type="entry name" value="GGDEF_dom"/>
</dbReference>
<dbReference type="EMBL" id="AFNV02000007">
    <property type="protein sequence ID" value="ERJ19794.1"/>
    <property type="molecule type" value="Genomic_DNA"/>
</dbReference>
<keyword evidence="3" id="KW-0973">c-di-GMP</keyword>
<dbReference type="RefSeq" id="WP_006915079.1">
    <property type="nucleotide sequence ID" value="NZ_AFNV02000007.1"/>
</dbReference>
<dbReference type="PANTHER" id="PTHR44757:SF2">
    <property type="entry name" value="BIOFILM ARCHITECTURE MAINTENANCE PROTEIN MBAA"/>
    <property type="match status" value="1"/>
</dbReference>
<feature type="domain" description="EAL" evidence="6">
    <location>
        <begin position="419"/>
        <end position="673"/>
    </location>
</feature>
<dbReference type="PROSITE" id="PS50112">
    <property type="entry name" value="PAS"/>
    <property type="match status" value="2"/>
</dbReference>
<dbReference type="STRING" id="1033802.SSPSH_001255"/>
<dbReference type="SMART" id="SM00091">
    <property type="entry name" value="PAS"/>
    <property type="match status" value="2"/>
</dbReference>
<dbReference type="Proteomes" id="UP000006242">
    <property type="component" value="Unassembled WGS sequence"/>
</dbReference>
<gene>
    <name evidence="8" type="ORF">SSPSH_001255</name>
</gene>
<evidence type="ECO:0000256" key="4">
    <source>
        <dbReference type="ARBA" id="ARBA00051114"/>
    </source>
</evidence>
<dbReference type="InterPro" id="IPR001633">
    <property type="entry name" value="EAL_dom"/>
</dbReference>
<dbReference type="SUPFAM" id="SSF141868">
    <property type="entry name" value="EAL domain-like"/>
    <property type="match status" value="1"/>
</dbReference>
<dbReference type="NCBIfam" id="TIGR00229">
    <property type="entry name" value="sensory_box"/>
    <property type="match status" value="2"/>
</dbReference>
<dbReference type="InterPro" id="IPR029787">
    <property type="entry name" value="Nucleotide_cyclase"/>
</dbReference>
<reference evidence="8 9" key="1">
    <citation type="journal article" date="2011" name="J. Bacteriol.">
        <title>Genome sequence of Salinisphaera shabanensis, a gammaproteobacterium from the harsh, variable environment of the brine-seawater interface of the Shaban Deep in the Red Sea.</title>
        <authorList>
            <person name="Antunes A."/>
            <person name="Alam I."/>
            <person name="Bajic V.B."/>
            <person name="Stingl U."/>
        </authorList>
    </citation>
    <scope>NUCLEOTIDE SEQUENCE [LARGE SCALE GENOMIC DNA]</scope>
    <source>
        <strain evidence="8 9">E1L3A</strain>
    </source>
</reference>
<feature type="domain" description="PAS" evidence="5">
    <location>
        <begin position="127"/>
        <end position="167"/>
    </location>
</feature>
<dbReference type="Pfam" id="PF00990">
    <property type="entry name" value="GGDEF"/>
    <property type="match status" value="1"/>
</dbReference>
<dbReference type="OrthoDB" id="9804951at2"/>
<dbReference type="InterPro" id="IPR000014">
    <property type="entry name" value="PAS"/>
</dbReference>